<name>A0A1H5L4L9_9MICO</name>
<proteinExistence type="predicted"/>
<keyword evidence="3" id="KW-1185">Reference proteome</keyword>
<reference evidence="3" key="1">
    <citation type="submission" date="2016-10" db="EMBL/GenBank/DDBJ databases">
        <authorList>
            <person name="Varghese N."/>
            <person name="Submissions S."/>
        </authorList>
    </citation>
    <scope>NUCLEOTIDE SEQUENCE [LARGE SCALE GENOMIC DNA]</scope>
    <source>
        <strain evidence="3">DSM 21368</strain>
    </source>
</reference>
<accession>A0A1H5L4L9</accession>
<dbReference type="STRING" id="648782.SAMN04488554_2615"/>
<evidence type="ECO:0000313" key="2">
    <source>
        <dbReference type="EMBL" id="SEE72022.1"/>
    </source>
</evidence>
<feature type="region of interest" description="Disordered" evidence="1">
    <location>
        <begin position="1"/>
        <end position="53"/>
    </location>
</feature>
<organism evidence="2 3">
    <name type="scientific">Ruania alba</name>
    <dbReference type="NCBI Taxonomy" id="648782"/>
    <lineage>
        <taxon>Bacteria</taxon>
        <taxon>Bacillati</taxon>
        <taxon>Actinomycetota</taxon>
        <taxon>Actinomycetes</taxon>
        <taxon>Micrococcales</taxon>
        <taxon>Ruaniaceae</taxon>
        <taxon>Ruania</taxon>
    </lineage>
</organism>
<dbReference type="Proteomes" id="UP000199220">
    <property type="component" value="Unassembled WGS sequence"/>
</dbReference>
<dbReference type="AlphaFoldDB" id="A0A1H5L4L9"/>
<sequence>MRRSQPRGGRLLSTLPPPSSNRRGEGERAEGGNPPDRHEHRPGRQPEDLPHPGLVAHRLVVRGTGSRTKGEVRDDLTTRVVEPLVEDGEIGTVAGERREGGIGDLTRVERAGKTQFPGDGVPARVGALHLLLGDHIGAHELVGGGRRRDAHRVQHRGGVERQVQRFDGAGETLSLRRQPDGHVVPALGHVRQQGLRHRVPHHIVVLVEPVGEAVSVAGREHTHLERAEIDGGHHLHRAGSGGPVRCAAGTAAALGPPRVPDLSTGLDHLLETVEHRGVGELHVGRGGGGNQESRVVGLGQHVQLEQDLLGAAVPRDHRNLTVHGQVMLVGCQSSATGAGLRRLRDQHHGPGERQARNCQRGHATT</sequence>
<dbReference type="EMBL" id="FNTX01000002">
    <property type="protein sequence ID" value="SEE72022.1"/>
    <property type="molecule type" value="Genomic_DNA"/>
</dbReference>
<feature type="compositionally biased region" description="Basic and acidic residues" evidence="1">
    <location>
        <begin position="343"/>
        <end position="355"/>
    </location>
</feature>
<evidence type="ECO:0000313" key="3">
    <source>
        <dbReference type="Proteomes" id="UP000199220"/>
    </source>
</evidence>
<gene>
    <name evidence="2" type="ORF">SAMN04488554_2615</name>
</gene>
<protein>
    <submittedName>
        <fullName evidence="2">Uncharacterized protein</fullName>
    </submittedName>
</protein>
<feature type="compositionally biased region" description="Basic and acidic residues" evidence="1">
    <location>
        <begin position="22"/>
        <end position="50"/>
    </location>
</feature>
<evidence type="ECO:0000256" key="1">
    <source>
        <dbReference type="SAM" id="MobiDB-lite"/>
    </source>
</evidence>
<feature type="region of interest" description="Disordered" evidence="1">
    <location>
        <begin position="343"/>
        <end position="365"/>
    </location>
</feature>